<protein>
    <recommendedName>
        <fullName evidence="1">CRAL-TRIO domain-containing protein</fullName>
    </recommendedName>
</protein>
<evidence type="ECO:0000259" key="1">
    <source>
        <dbReference type="PROSITE" id="PS50191"/>
    </source>
</evidence>
<dbReference type="Proteomes" id="UP000837857">
    <property type="component" value="Chromosome 20"/>
</dbReference>
<reference evidence="2" key="1">
    <citation type="submission" date="2022-03" db="EMBL/GenBank/DDBJ databases">
        <authorList>
            <person name="Martin H S."/>
        </authorList>
    </citation>
    <scope>NUCLEOTIDE SEQUENCE</scope>
</reference>
<dbReference type="PANTHER" id="PTHR10174">
    <property type="entry name" value="ALPHA-TOCOPHEROL TRANSFER PROTEIN-RELATED"/>
    <property type="match status" value="1"/>
</dbReference>
<organism evidence="2 3">
    <name type="scientific">Iphiclides podalirius</name>
    <name type="common">scarce swallowtail</name>
    <dbReference type="NCBI Taxonomy" id="110791"/>
    <lineage>
        <taxon>Eukaryota</taxon>
        <taxon>Metazoa</taxon>
        <taxon>Ecdysozoa</taxon>
        <taxon>Arthropoda</taxon>
        <taxon>Hexapoda</taxon>
        <taxon>Insecta</taxon>
        <taxon>Pterygota</taxon>
        <taxon>Neoptera</taxon>
        <taxon>Endopterygota</taxon>
        <taxon>Lepidoptera</taxon>
        <taxon>Glossata</taxon>
        <taxon>Ditrysia</taxon>
        <taxon>Papilionoidea</taxon>
        <taxon>Papilionidae</taxon>
        <taxon>Papilioninae</taxon>
        <taxon>Iphiclides</taxon>
    </lineage>
</organism>
<dbReference type="InterPro" id="IPR036865">
    <property type="entry name" value="CRAL-TRIO_dom_sf"/>
</dbReference>
<name>A0ABN8IAL7_9NEOP</name>
<evidence type="ECO:0000313" key="3">
    <source>
        <dbReference type="Proteomes" id="UP000837857"/>
    </source>
</evidence>
<dbReference type="EMBL" id="OW152832">
    <property type="protein sequence ID" value="CAH2052274.1"/>
    <property type="molecule type" value="Genomic_DNA"/>
</dbReference>
<dbReference type="CDD" id="cd00170">
    <property type="entry name" value="SEC14"/>
    <property type="match status" value="1"/>
</dbReference>
<dbReference type="Pfam" id="PF00650">
    <property type="entry name" value="CRAL_TRIO"/>
    <property type="match status" value="1"/>
</dbReference>
<proteinExistence type="predicted"/>
<gene>
    <name evidence="2" type="ORF">IPOD504_LOCUS8150</name>
</gene>
<dbReference type="SUPFAM" id="SSF52087">
    <property type="entry name" value="CRAL/TRIO domain"/>
    <property type="match status" value="1"/>
</dbReference>
<dbReference type="PROSITE" id="PS50191">
    <property type="entry name" value="CRAL_TRIO"/>
    <property type="match status" value="1"/>
</dbReference>
<keyword evidence="3" id="KW-1185">Reference proteome</keyword>
<evidence type="ECO:0000313" key="2">
    <source>
        <dbReference type="EMBL" id="CAH2052274.1"/>
    </source>
</evidence>
<dbReference type="PRINTS" id="PR00180">
    <property type="entry name" value="CRETINALDHBP"/>
</dbReference>
<accession>A0ABN8IAL7</accession>
<dbReference type="PANTHER" id="PTHR10174:SF222">
    <property type="entry name" value="GH10083P-RELATED"/>
    <property type="match status" value="1"/>
</dbReference>
<dbReference type="Gene3D" id="3.40.525.10">
    <property type="entry name" value="CRAL-TRIO lipid binding domain"/>
    <property type="match status" value="1"/>
</dbReference>
<feature type="domain" description="CRAL-TRIO" evidence="1">
    <location>
        <begin position="84"/>
        <end position="259"/>
    </location>
</feature>
<feature type="non-terminal residue" evidence="2">
    <location>
        <position position="329"/>
    </location>
</feature>
<sequence length="329" mass="38417">MDSPPEHPLLEIRQESIDYIRKVHNLDKPGRMKEAVNILDEWAKKQTHFTKKDFNPKYLETTIIACKGSLERAKVQLDKICTYRTLLPAFFGKFDVKKDVGNLYDIILPVMLPKLTADHYRVYLVKLFDKTLDPSQLMDYLKFGVVVGEYLKLHDYINGFLVLVDFREINIMDLVTKINPVQLQQGLAIYIEAFGMRLKGIHILTPSKFVDAFITILKQVLSEKISKRIYVHKTIDTIYDCIPKEILPIEYGGKERSLKNLHEMWLELLSSKEHLDFLEEVRDVKTDESCRQADDFNGQYAGMPAQVRGYTRYPKYVREDEDLDHLQPQ</sequence>
<dbReference type="InterPro" id="IPR001251">
    <property type="entry name" value="CRAL-TRIO_dom"/>
</dbReference>